<evidence type="ECO:0000256" key="3">
    <source>
        <dbReference type="ARBA" id="ARBA00023015"/>
    </source>
</evidence>
<evidence type="ECO:0000256" key="2">
    <source>
        <dbReference type="ARBA" id="ARBA00016807"/>
    </source>
</evidence>
<gene>
    <name evidence="8" type="ORF">DIATSA_LOCUS7968</name>
</gene>
<protein>
    <recommendedName>
        <fullName evidence="2">Regulatory protein zeste</fullName>
    </recommendedName>
</protein>
<dbReference type="AlphaFoldDB" id="A0A9N9WDG1"/>
<evidence type="ECO:0000256" key="1">
    <source>
        <dbReference type="ARBA" id="ARBA00011764"/>
    </source>
</evidence>
<dbReference type="PANTHER" id="PTHR23098:SF16">
    <property type="entry name" value="REGULATORY PROTEIN ZESTE"/>
    <property type="match status" value="1"/>
</dbReference>
<accession>A0A9N9WDG1</accession>
<name>A0A9N9WDG1_9NEOP</name>
<evidence type="ECO:0000259" key="7">
    <source>
        <dbReference type="Pfam" id="PF13873"/>
    </source>
</evidence>
<keyword evidence="9" id="KW-1185">Reference proteome</keyword>
<feature type="domain" description="Myb/SANT-like DNA-binding" evidence="7">
    <location>
        <begin position="7"/>
        <end position="83"/>
    </location>
</feature>
<sequence length="282" mass="30963">MPAHRKISARQTEILIGFLEANKNLAKGHVSQQGGPLGKQNNSQIWERLTEKLNCCGSGSTKSAKEWKVYWNNIKYKVRAKATKIRRHMTGTGGGPAFEGGHLTTEESRIMAILGNESIFGEKSVRIPFPEFENMPPAVRSSQEVSNYENSAGSAFVIGEEEIINTDEHLTPLPEDRVLQSAVFSPMVSLQVPAPATPVTATPVTTTPITTDSTTTTPAPAVLTPQVTSSRPYVRRIPDIPTWACEMEERHIVAQERTAAALEELLDVQKKILNVLNARLPI</sequence>
<evidence type="ECO:0000313" key="8">
    <source>
        <dbReference type="EMBL" id="CAG9790299.1"/>
    </source>
</evidence>
<dbReference type="Pfam" id="PF13873">
    <property type="entry name" value="Myb_DNA-bind_5"/>
    <property type="match status" value="1"/>
</dbReference>
<dbReference type="GO" id="GO:0005634">
    <property type="term" value="C:nucleus"/>
    <property type="evidence" value="ECO:0007669"/>
    <property type="project" value="TreeGrafter"/>
</dbReference>
<dbReference type="PANTHER" id="PTHR23098">
    <property type="entry name" value="AGAP001331-PA-RELATED"/>
    <property type="match status" value="1"/>
</dbReference>
<comment type="subunit">
    <text evidence="1">Self-associates forming complexes of several hundred monomers.</text>
</comment>
<reference evidence="8" key="1">
    <citation type="submission" date="2021-12" db="EMBL/GenBank/DDBJ databases">
        <authorList>
            <person name="King R."/>
        </authorList>
    </citation>
    <scope>NUCLEOTIDE SEQUENCE</scope>
</reference>
<comment type="function">
    <text evidence="5">Involved in transvection phenomena (= synapsis-dependent gene expression), where the synaptic pairing of chromosomes carrying genes with which zeste interacts influences the expression of these genes. Zeste binds to DNA and stimulates transcription from a nearby promoter.</text>
</comment>
<proteinExistence type="predicted"/>
<dbReference type="EMBL" id="OU893352">
    <property type="protein sequence ID" value="CAG9790299.1"/>
    <property type="molecule type" value="Genomic_DNA"/>
</dbReference>
<keyword evidence="4" id="KW-0804">Transcription</keyword>
<organism evidence="8 9">
    <name type="scientific">Diatraea saccharalis</name>
    <name type="common">sugarcane borer</name>
    <dbReference type="NCBI Taxonomy" id="40085"/>
    <lineage>
        <taxon>Eukaryota</taxon>
        <taxon>Metazoa</taxon>
        <taxon>Ecdysozoa</taxon>
        <taxon>Arthropoda</taxon>
        <taxon>Hexapoda</taxon>
        <taxon>Insecta</taxon>
        <taxon>Pterygota</taxon>
        <taxon>Neoptera</taxon>
        <taxon>Endopterygota</taxon>
        <taxon>Lepidoptera</taxon>
        <taxon>Glossata</taxon>
        <taxon>Ditrysia</taxon>
        <taxon>Pyraloidea</taxon>
        <taxon>Crambidae</taxon>
        <taxon>Crambinae</taxon>
        <taxon>Diatraea</taxon>
    </lineage>
</organism>
<keyword evidence="3" id="KW-0805">Transcription regulation</keyword>
<dbReference type="Proteomes" id="UP001153714">
    <property type="component" value="Chromosome 21"/>
</dbReference>
<reference evidence="8" key="2">
    <citation type="submission" date="2022-10" db="EMBL/GenBank/DDBJ databases">
        <authorList>
            <consortium name="ENA_rothamsted_submissions"/>
            <consortium name="culmorum"/>
            <person name="King R."/>
        </authorList>
    </citation>
    <scope>NUCLEOTIDE SEQUENCE</scope>
</reference>
<evidence type="ECO:0000313" key="9">
    <source>
        <dbReference type="Proteomes" id="UP001153714"/>
    </source>
</evidence>
<dbReference type="OrthoDB" id="8045892at2759"/>
<dbReference type="InterPro" id="IPR028002">
    <property type="entry name" value="Myb_DNA-bind_5"/>
</dbReference>
<evidence type="ECO:0000256" key="5">
    <source>
        <dbReference type="ARBA" id="ARBA00025466"/>
    </source>
</evidence>
<evidence type="ECO:0000256" key="4">
    <source>
        <dbReference type="ARBA" id="ARBA00023163"/>
    </source>
</evidence>
<evidence type="ECO:0000256" key="6">
    <source>
        <dbReference type="SAM" id="MobiDB-lite"/>
    </source>
</evidence>
<feature type="region of interest" description="Disordered" evidence="6">
    <location>
        <begin position="199"/>
        <end position="220"/>
    </location>
</feature>